<dbReference type="AlphaFoldDB" id="A0A495IW39"/>
<evidence type="ECO:0000313" key="1">
    <source>
        <dbReference type="EMBL" id="RKR80218.1"/>
    </source>
</evidence>
<dbReference type="EMBL" id="RBKU01000001">
    <property type="protein sequence ID" value="RKR80218.1"/>
    <property type="molecule type" value="Genomic_DNA"/>
</dbReference>
<keyword evidence="2" id="KW-1185">Reference proteome</keyword>
<gene>
    <name evidence="1" type="ORF">BDD43_0314</name>
</gene>
<accession>A0A495IW39</accession>
<comment type="caution">
    <text evidence="1">The sequence shown here is derived from an EMBL/GenBank/DDBJ whole genome shotgun (WGS) entry which is preliminary data.</text>
</comment>
<name>A0A495IW39_9SPHI</name>
<organism evidence="1 2">
    <name type="scientific">Mucilaginibacter gracilis</name>
    <dbReference type="NCBI Taxonomy" id="423350"/>
    <lineage>
        <taxon>Bacteria</taxon>
        <taxon>Pseudomonadati</taxon>
        <taxon>Bacteroidota</taxon>
        <taxon>Sphingobacteriia</taxon>
        <taxon>Sphingobacteriales</taxon>
        <taxon>Sphingobacteriaceae</taxon>
        <taxon>Mucilaginibacter</taxon>
    </lineage>
</organism>
<sequence>MLIISRGVYFFHLNFIFVIINTSNNLNTLTGIVSACYKTQTHLLCYTKSQF</sequence>
<protein>
    <submittedName>
        <fullName evidence="1">Uncharacterized protein</fullName>
    </submittedName>
</protein>
<proteinExistence type="predicted"/>
<dbReference type="Proteomes" id="UP000268007">
    <property type="component" value="Unassembled WGS sequence"/>
</dbReference>
<evidence type="ECO:0000313" key="2">
    <source>
        <dbReference type="Proteomes" id="UP000268007"/>
    </source>
</evidence>
<reference evidence="1 2" key="1">
    <citation type="submission" date="2018-10" db="EMBL/GenBank/DDBJ databases">
        <title>Genomic Encyclopedia of Archaeal and Bacterial Type Strains, Phase II (KMG-II): from individual species to whole genera.</title>
        <authorList>
            <person name="Goeker M."/>
        </authorList>
    </citation>
    <scope>NUCLEOTIDE SEQUENCE [LARGE SCALE GENOMIC DNA]</scope>
    <source>
        <strain evidence="1 2">DSM 18602</strain>
    </source>
</reference>